<name>A0A2J6RAN8_HYAVF</name>
<keyword evidence="5" id="KW-1185">Reference proteome</keyword>
<evidence type="ECO:0000313" key="5">
    <source>
        <dbReference type="Proteomes" id="UP000235786"/>
    </source>
</evidence>
<dbReference type="GO" id="GO:0008270">
    <property type="term" value="F:zinc ion binding"/>
    <property type="evidence" value="ECO:0007669"/>
    <property type="project" value="UniProtKB-KW"/>
</dbReference>
<evidence type="ECO:0000256" key="2">
    <source>
        <dbReference type="SAM" id="MobiDB-lite"/>
    </source>
</evidence>
<feature type="compositionally biased region" description="Polar residues" evidence="2">
    <location>
        <begin position="261"/>
        <end position="270"/>
    </location>
</feature>
<dbReference type="PROSITE" id="PS50089">
    <property type="entry name" value="ZF_RING_2"/>
    <property type="match status" value="1"/>
</dbReference>
<feature type="domain" description="RING-type" evidence="3">
    <location>
        <begin position="183"/>
        <end position="228"/>
    </location>
</feature>
<dbReference type="Gene3D" id="3.30.40.10">
    <property type="entry name" value="Zinc/RING finger domain, C3HC4 (zinc finger)"/>
    <property type="match status" value="1"/>
</dbReference>
<dbReference type="InterPro" id="IPR013083">
    <property type="entry name" value="Znf_RING/FYVE/PHD"/>
</dbReference>
<dbReference type="Proteomes" id="UP000235786">
    <property type="component" value="Unassembled WGS sequence"/>
</dbReference>
<gene>
    <name evidence="4" type="ORF">L207DRAFT_603197</name>
</gene>
<dbReference type="AlphaFoldDB" id="A0A2J6RAN8"/>
<dbReference type="SUPFAM" id="SSF57850">
    <property type="entry name" value="RING/U-box"/>
    <property type="match status" value="1"/>
</dbReference>
<proteinExistence type="predicted"/>
<feature type="compositionally biased region" description="Polar residues" evidence="2">
    <location>
        <begin position="313"/>
        <end position="324"/>
    </location>
</feature>
<protein>
    <recommendedName>
        <fullName evidence="3">RING-type domain-containing protein</fullName>
    </recommendedName>
</protein>
<evidence type="ECO:0000259" key="3">
    <source>
        <dbReference type="PROSITE" id="PS50089"/>
    </source>
</evidence>
<sequence>MVHTHTWPANLERTDACVVFKDLYEECRHDFDTLMHSPSATQYHVCTYKQPHYVILPGKCSRCANPPMVRKESLSKASKLLRVNSLARAIDRSIDRTAREADHLRTYRLNQWETEIKDYEAFQRDFMQEGAAMTKFHERVREIRVAEESNPDFNLENRSYVYDPHDQYSELLTRIYAQNLAACFFCGDRGRGELKRLPCKHAIHDSCIQNWLNDEGPVPGVHECTDCRARFSILQAPPTPLTDRYNLTESNRVEGKGGPSSLRSGTSRQNPEMADRPGPSSLGTGAIRVLRKPVPPSGQQPEQSPEPAETHATRSSAHMPETTSGGPGWF</sequence>
<feature type="region of interest" description="Disordered" evidence="2">
    <location>
        <begin position="238"/>
        <end position="330"/>
    </location>
</feature>
<keyword evidence="1" id="KW-0479">Metal-binding</keyword>
<organism evidence="4 5">
    <name type="scientific">Hyaloscypha variabilis (strain UAMH 11265 / GT02V1 / F)</name>
    <name type="common">Meliniomyces variabilis</name>
    <dbReference type="NCBI Taxonomy" id="1149755"/>
    <lineage>
        <taxon>Eukaryota</taxon>
        <taxon>Fungi</taxon>
        <taxon>Dikarya</taxon>
        <taxon>Ascomycota</taxon>
        <taxon>Pezizomycotina</taxon>
        <taxon>Leotiomycetes</taxon>
        <taxon>Helotiales</taxon>
        <taxon>Hyaloscyphaceae</taxon>
        <taxon>Hyaloscypha</taxon>
        <taxon>Hyaloscypha variabilis</taxon>
    </lineage>
</organism>
<keyword evidence="1" id="KW-0862">Zinc</keyword>
<evidence type="ECO:0000256" key="1">
    <source>
        <dbReference type="PROSITE-ProRule" id="PRU00175"/>
    </source>
</evidence>
<dbReference type="OrthoDB" id="9984778at2759"/>
<dbReference type="EMBL" id="KZ613952">
    <property type="protein sequence ID" value="PMD35580.1"/>
    <property type="molecule type" value="Genomic_DNA"/>
</dbReference>
<reference evidence="4 5" key="1">
    <citation type="submission" date="2016-04" db="EMBL/GenBank/DDBJ databases">
        <title>A degradative enzymes factory behind the ericoid mycorrhizal symbiosis.</title>
        <authorList>
            <consortium name="DOE Joint Genome Institute"/>
            <person name="Martino E."/>
            <person name="Morin E."/>
            <person name="Grelet G."/>
            <person name="Kuo A."/>
            <person name="Kohler A."/>
            <person name="Daghino S."/>
            <person name="Barry K."/>
            <person name="Choi C."/>
            <person name="Cichocki N."/>
            <person name="Clum A."/>
            <person name="Copeland A."/>
            <person name="Hainaut M."/>
            <person name="Haridas S."/>
            <person name="Labutti K."/>
            <person name="Lindquist E."/>
            <person name="Lipzen A."/>
            <person name="Khouja H.-R."/>
            <person name="Murat C."/>
            <person name="Ohm R."/>
            <person name="Olson A."/>
            <person name="Spatafora J."/>
            <person name="Veneault-Fourrey C."/>
            <person name="Henrissat B."/>
            <person name="Grigoriev I."/>
            <person name="Martin F."/>
            <person name="Perotto S."/>
        </authorList>
    </citation>
    <scope>NUCLEOTIDE SEQUENCE [LARGE SCALE GENOMIC DNA]</scope>
    <source>
        <strain evidence="4 5">F</strain>
    </source>
</reference>
<accession>A0A2J6RAN8</accession>
<dbReference type="InterPro" id="IPR001841">
    <property type="entry name" value="Znf_RING"/>
</dbReference>
<keyword evidence="1" id="KW-0863">Zinc-finger</keyword>
<evidence type="ECO:0000313" key="4">
    <source>
        <dbReference type="EMBL" id="PMD35580.1"/>
    </source>
</evidence>